<accession>A0ABR3BBB1</accession>
<reference evidence="13 14" key="1">
    <citation type="submission" date="2024-04" db="EMBL/GenBank/DDBJ databases">
        <title>Symmetric and asymmetric DNA N6-adenine methylation regulates different biological responses in Mucorales.</title>
        <authorList>
            <consortium name="Lawrence Berkeley National Laboratory"/>
            <person name="Lax C."/>
            <person name="Mondo S.J."/>
            <person name="Osorio-Concepcion M."/>
            <person name="Muszewska A."/>
            <person name="Corrochano-Luque M."/>
            <person name="Gutierrez G."/>
            <person name="Riley R."/>
            <person name="Lipzen A."/>
            <person name="Guo J."/>
            <person name="Hundley H."/>
            <person name="Amirebrahimi M."/>
            <person name="Ng V."/>
            <person name="Lorenzo-Gutierrez D."/>
            <person name="Binder U."/>
            <person name="Yang J."/>
            <person name="Song Y."/>
            <person name="Canovas D."/>
            <person name="Navarro E."/>
            <person name="Freitag M."/>
            <person name="Gabaldon T."/>
            <person name="Grigoriev I.V."/>
            <person name="Corrochano L.M."/>
            <person name="Nicolas F.E."/>
            <person name="Garre V."/>
        </authorList>
    </citation>
    <scope>NUCLEOTIDE SEQUENCE [LARGE SCALE GENOMIC DNA]</scope>
    <source>
        <strain evidence="13 14">L51</strain>
    </source>
</reference>
<evidence type="ECO:0000256" key="4">
    <source>
        <dbReference type="ARBA" id="ARBA00022525"/>
    </source>
</evidence>
<evidence type="ECO:0000256" key="7">
    <source>
        <dbReference type="ARBA" id="ARBA00036823"/>
    </source>
</evidence>
<organism evidence="13 14">
    <name type="scientific">Phycomyces blakesleeanus</name>
    <dbReference type="NCBI Taxonomy" id="4837"/>
    <lineage>
        <taxon>Eukaryota</taxon>
        <taxon>Fungi</taxon>
        <taxon>Fungi incertae sedis</taxon>
        <taxon>Mucoromycota</taxon>
        <taxon>Mucoromycotina</taxon>
        <taxon>Mucoromycetes</taxon>
        <taxon>Mucorales</taxon>
        <taxon>Phycomycetaceae</taxon>
        <taxon>Phycomyces</taxon>
    </lineage>
</organism>
<comment type="similarity">
    <text evidence="2">Belongs to the MIF family.</text>
</comment>
<dbReference type="InterPro" id="IPR014347">
    <property type="entry name" value="Tautomerase/MIF_sf"/>
</dbReference>
<dbReference type="SUPFAM" id="SSF55331">
    <property type="entry name" value="Tautomerase/MIF"/>
    <property type="match status" value="1"/>
</dbReference>
<dbReference type="InterPro" id="IPR001398">
    <property type="entry name" value="Macrophage_inhib_fac"/>
</dbReference>
<dbReference type="Pfam" id="PF01187">
    <property type="entry name" value="MIF"/>
    <property type="match status" value="1"/>
</dbReference>
<gene>
    <name evidence="13" type="ORF">J3Q64DRAFT_1706467</name>
</gene>
<evidence type="ECO:0000256" key="1">
    <source>
        <dbReference type="ARBA" id="ARBA00004613"/>
    </source>
</evidence>
<evidence type="ECO:0000256" key="6">
    <source>
        <dbReference type="ARBA" id="ARBA00036735"/>
    </source>
</evidence>
<dbReference type="Proteomes" id="UP001448207">
    <property type="component" value="Unassembled WGS sequence"/>
</dbReference>
<evidence type="ECO:0000313" key="13">
    <source>
        <dbReference type="EMBL" id="KAL0096149.1"/>
    </source>
</evidence>
<dbReference type="EMBL" id="JBCLYO010000001">
    <property type="protein sequence ID" value="KAL0096149.1"/>
    <property type="molecule type" value="Genomic_DNA"/>
</dbReference>
<evidence type="ECO:0000256" key="12">
    <source>
        <dbReference type="ARBA" id="ARBA00042730"/>
    </source>
</evidence>
<dbReference type="EC" id="5.3.2.1" evidence="9"/>
<evidence type="ECO:0000256" key="2">
    <source>
        <dbReference type="ARBA" id="ARBA00005851"/>
    </source>
</evidence>
<protein>
    <recommendedName>
        <fullName evidence="12">L-dopachrome isomerase</fullName>
        <ecNumber evidence="9">5.3.2.1</ecNumber>
        <ecNumber evidence="8">5.3.3.12</ecNumber>
    </recommendedName>
    <alternativeName>
        <fullName evidence="10">L-dopachrome tautomerase</fullName>
    </alternativeName>
    <alternativeName>
        <fullName evidence="11">Phenylpyruvate tautomerase</fullName>
    </alternativeName>
</protein>
<sequence length="118" mass="12815">MPILEITSNRAPRDVESFVKTLSARFAEAIGKPESYCLVTFTRVDSLYFAGNGAAGFLAKVGSIGHIDNERNASLTALITDVLKKELGTGHDRGYFLFSDFTAANIGFKDTTFAELSK</sequence>
<comment type="subcellular location">
    <subcellularLocation>
        <location evidence="1">Secreted</location>
    </subcellularLocation>
</comment>
<evidence type="ECO:0000256" key="9">
    <source>
        <dbReference type="ARBA" id="ARBA00039086"/>
    </source>
</evidence>
<keyword evidence="4" id="KW-0964">Secreted</keyword>
<proteinExistence type="inferred from homology"/>
<comment type="catalytic activity">
    <reaction evidence="7">
        <text>L-dopachrome = 5,6-dihydroxyindole-2-carboxylate</text>
        <dbReference type="Rhea" id="RHEA:13041"/>
        <dbReference type="ChEBI" id="CHEBI:16875"/>
        <dbReference type="ChEBI" id="CHEBI:57509"/>
        <dbReference type="EC" id="5.3.3.12"/>
    </reaction>
</comment>
<dbReference type="PANTHER" id="PTHR11954:SF6">
    <property type="entry name" value="MACROPHAGE MIGRATION INHIBITORY FACTOR"/>
    <property type="match status" value="1"/>
</dbReference>
<dbReference type="Gene3D" id="3.30.429.10">
    <property type="entry name" value="Macrophage Migration Inhibitory Factor"/>
    <property type="match status" value="1"/>
</dbReference>
<evidence type="ECO:0000256" key="11">
    <source>
        <dbReference type="ARBA" id="ARBA00041912"/>
    </source>
</evidence>
<keyword evidence="14" id="KW-1185">Reference proteome</keyword>
<keyword evidence="3" id="KW-0202">Cytokine</keyword>
<name>A0ABR3BBB1_PHYBL</name>
<evidence type="ECO:0000256" key="3">
    <source>
        <dbReference type="ARBA" id="ARBA00022514"/>
    </source>
</evidence>
<dbReference type="PANTHER" id="PTHR11954">
    <property type="entry name" value="D-DOPACHROME DECARBOXYLASE"/>
    <property type="match status" value="1"/>
</dbReference>
<keyword evidence="5" id="KW-0413">Isomerase</keyword>
<evidence type="ECO:0000256" key="10">
    <source>
        <dbReference type="ARBA" id="ARBA00041631"/>
    </source>
</evidence>
<dbReference type="EC" id="5.3.3.12" evidence="8"/>
<comment type="catalytic activity">
    <reaction evidence="6">
        <text>3-phenylpyruvate = enol-phenylpyruvate</text>
        <dbReference type="Rhea" id="RHEA:17097"/>
        <dbReference type="ChEBI" id="CHEBI:16815"/>
        <dbReference type="ChEBI" id="CHEBI:18005"/>
        <dbReference type="EC" id="5.3.2.1"/>
    </reaction>
</comment>
<evidence type="ECO:0000313" key="14">
    <source>
        <dbReference type="Proteomes" id="UP001448207"/>
    </source>
</evidence>
<comment type="caution">
    <text evidence="13">The sequence shown here is derived from an EMBL/GenBank/DDBJ whole genome shotgun (WGS) entry which is preliminary data.</text>
</comment>
<evidence type="ECO:0000256" key="5">
    <source>
        <dbReference type="ARBA" id="ARBA00023235"/>
    </source>
</evidence>
<evidence type="ECO:0000256" key="8">
    <source>
        <dbReference type="ARBA" id="ARBA00038932"/>
    </source>
</evidence>